<dbReference type="EMBL" id="KV429124">
    <property type="protein sequence ID" value="KZT64566.1"/>
    <property type="molecule type" value="Genomic_DNA"/>
</dbReference>
<evidence type="ECO:0000313" key="2">
    <source>
        <dbReference type="EMBL" id="KZT64566.1"/>
    </source>
</evidence>
<accession>A0A165LL75</accession>
<dbReference type="OrthoDB" id="2758553at2759"/>
<feature type="non-terminal residue" evidence="2">
    <location>
        <position position="184"/>
    </location>
</feature>
<keyword evidence="3" id="KW-1185">Reference proteome</keyword>
<dbReference type="AlphaFoldDB" id="A0A165LL75"/>
<evidence type="ECO:0008006" key="4">
    <source>
        <dbReference type="Google" id="ProtNLM"/>
    </source>
</evidence>
<proteinExistence type="predicted"/>
<name>A0A165LL75_9APHY</name>
<evidence type="ECO:0000256" key="1">
    <source>
        <dbReference type="SAM" id="MobiDB-lite"/>
    </source>
</evidence>
<dbReference type="Proteomes" id="UP000076727">
    <property type="component" value="Unassembled WGS sequence"/>
</dbReference>
<feature type="compositionally biased region" description="Polar residues" evidence="1">
    <location>
        <begin position="170"/>
        <end position="184"/>
    </location>
</feature>
<protein>
    <recommendedName>
        <fullName evidence="4">HAT C-terminal dimerisation domain-containing protein</fullName>
    </recommendedName>
</protein>
<sequence length="184" mass="20291">MGLRRFKEEVELKHSHVNLVELWRIKVPIQDDNNDDPTACRPPLNGAAGFASLALRIASIVPNTASTERMFSQLKLIPTAIRNRISHEKVWKQSLVRASVMCTHPMRLRGQKRAFGGDREPENLEEDKEAMSGLPADAPSTRSFSEVMQTLAEDAENDDMLPGALDNVDEPSTGSQASESAQGP</sequence>
<gene>
    <name evidence="2" type="ORF">DAEQUDRAFT_805358</name>
</gene>
<evidence type="ECO:0000313" key="3">
    <source>
        <dbReference type="Proteomes" id="UP000076727"/>
    </source>
</evidence>
<reference evidence="2 3" key="1">
    <citation type="journal article" date="2016" name="Mol. Biol. Evol.">
        <title>Comparative Genomics of Early-Diverging Mushroom-Forming Fungi Provides Insights into the Origins of Lignocellulose Decay Capabilities.</title>
        <authorList>
            <person name="Nagy L.G."/>
            <person name="Riley R."/>
            <person name="Tritt A."/>
            <person name="Adam C."/>
            <person name="Daum C."/>
            <person name="Floudas D."/>
            <person name="Sun H."/>
            <person name="Yadav J.S."/>
            <person name="Pangilinan J."/>
            <person name="Larsson K.H."/>
            <person name="Matsuura K."/>
            <person name="Barry K."/>
            <person name="Labutti K."/>
            <person name="Kuo R."/>
            <person name="Ohm R.A."/>
            <person name="Bhattacharya S.S."/>
            <person name="Shirouzu T."/>
            <person name="Yoshinaga Y."/>
            <person name="Martin F.M."/>
            <person name="Grigoriev I.V."/>
            <person name="Hibbett D.S."/>
        </authorList>
    </citation>
    <scope>NUCLEOTIDE SEQUENCE [LARGE SCALE GENOMIC DNA]</scope>
    <source>
        <strain evidence="2 3">L-15889</strain>
    </source>
</reference>
<dbReference type="STRING" id="1314783.A0A165LL75"/>
<feature type="region of interest" description="Disordered" evidence="1">
    <location>
        <begin position="113"/>
        <end position="184"/>
    </location>
</feature>
<organism evidence="2 3">
    <name type="scientific">Daedalea quercina L-15889</name>
    <dbReference type="NCBI Taxonomy" id="1314783"/>
    <lineage>
        <taxon>Eukaryota</taxon>
        <taxon>Fungi</taxon>
        <taxon>Dikarya</taxon>
        <taxon>Basidiomycota</taxon>
        <taxon>Agaricomycotina</taxon>
        <taxon>Agaricomycetes</taxon>
        <taxon>Polyporales</taxon>
        <taxon>Fomitopsis</taxon>
    </lineage>
</organism>